<protein>
    <submittedName>
        <fullName evidence="1">Uncharacterized protein</fullName>
    </submittedName>
</protein>
<name>A0A0E0BKN3_9ORYZ</name>
<organism evidence="1">
    <name type="scientific">Oryza glumipatula</name>
    <dbReference type="NCBI Taxonomy" id="40148"/>
    <lineage>
        <taxon>Eukaryota</taxon>
        <taxon>Viridiplantae</taxon>
        <taxon>Streptophyta</taxon>
        <taxon>Embryophyta</taxon>
        <taxon>Tracheophyta</taxon>
        <taxon>Spermatophyta</taxon>
        <taxon>Magnoliopsida</taxon>
        <taxon>Liliopsida</taxon>
        <taxon>Poales</taxon>
        <taxon>Poaceae</taxon>
        <taxon>BOP clade</taxon>
        <taxon>Oryzoideae</taxon>
        <taxon>Oryzeae</taxon>
        <taxon>Oryzinae</taxon>
        <taxon>Oryza</taxon>
    </lineage>
</organism>
<reference evidence="1" key="1">
    <citation type="submission" date="2015-04" db="UniProtKB">
        <authorList>
            <consortium name="EnsemblPlants"/>
        </authorList>
    </citation>
    <scope>IDENTIFICATION</scope>
</reference>
<dbReference type="Proteomes" id="UP000026961">
    <property type="component" value="Chromosome 11"/>
</dbReference>
<evidence type="ECO:0000313" key="2">
    <source>
        <dbReference type="Proteomes" id="UP000026961"/>
    </source>
</evidence>
<dbReference type="AlphaFoldDB" id="A0A0E0BKN3"/>
<dbReference type="Gramene" id="OGLUM11G17650.1">
    <property type="protein sequence ID" value="OGLUM11G17650.1"/>
    <property type="gene ID" value="OGLUM11G17650"/>
</dbReference>
<keyword evidence="2" id="KW-1185">Reference proteome</keyword>
<evidence type="ECO:0000313" key="1">
    <source>
        <dbReference type="EnsemblPlants" id="OGLUM11G17650.1"/>
    </source>
</evidence>
<dbReference type="EnsemblPlants" id="OGLUM11G17650.1">
    <property type="protein sequence ID" value="OGLUM11G17650.1"/>
    <property type="gene ID" value="OGLUM11G17650"/>
</dbReference>
<sequence length="97" mass="10954">MAHPVHNTRSGQTKSGTSIFMDFTARQLHSPNSVVQSTWDKTTTHIKHAQWRPLIPSKLAGYLDALKGLLLVKIHEMRIKSQLMIKKMGDRGVQFSS</sequence>
<dbReference type="HOGENOM" id="CLU_2350159_0_0_1"/>
<reference evidence="1" key="2">
    <citation type="submission" date="2018-05" db="EMBL/GenBank/DDBJ databases">
        <title>OgluRS3 (Oryza glumaepatula Reference Sequence Version 3).</title>
        <authorList>
            <person name="Zhang J."/>
            <person name="Kudrna D."/>
            <person name="Lee S."/>
            <person name="Talag J."/>
            <person name="Welchert J."/>
            <person name="Wing R.A."/>
        </authorList>
    </citation>
    <scope>NUCLEOTIDE SEQUENCE [LARGE SCALE GENOMIC DNA]</scope>
</reference>
<proteinExistence type="predicted"/>
<accession>A0A0E0BKN3</accession>